<accession>A0ABR7G5Z6</accession>
<keyword evidence="2" id="KW-1133">Transmembrane helix</keyword>
<name>A0ABR7G5Z6_9FIRM</name>
<protein>
    <submittedName>
        <fullName evidence="3">LPXTG cell wall anchor domain-containing protein</fullName>
    </submittedName>
</protein>
<dbReference type="NCBIfam" id="TIGR01167">
    <property type="entry name" value="LPXTG_anchor"/>
    <property type="match status" value="1"/>
</dbReference>
<dbReference type="Gene3D" id="2.60.40.10">
    <property type="entry name" value="Immunoglobulins"/>
    <property type="match status" value="1"/>
</dbReference>
<dbReference type="Proteomes" id="UP000631576">
    <property type="component" value="Unassembled WGS sequence"/>
</dbReference>
<feature type="region of interest" description="Disordered" evidence="1">
    <location>
        <begin position="180"/>
        <end position="221"/>
    </location>
</feature>
<reference evidence="3 4" key="1">
    <citation type="submission" date="2020-08" db="EMBL/GenBank/DDBJ databases">
        <title>Genome public.</title>
        <authorList>
            <person name="Liu C."/>
            <person name="Sun Q."/>
        </authorList>
    </citation>
    <scope>NUCLEOTIDE SEQUENCE [LARGE SCALE GENOMIC DNA]</scope>
    <source>
        <strain evidence="3 4">NSJ-13</strain>
    </source>
</reference>
<dbReference type="EMBL" id="JACOPE010000001">
    <property type="protein sequence ID" value="MBC5682330.1"/>
    <property type="molecule type" value="Genomic_DNA"/>
</dbReference>
<organism evidence="3 4">
    <name type="scientific">Ruminococcus hominis</name>
    <dbReference type="NCBI Taxonomy" id="2763065"/>
    <lineage>
        <taxon>Bacteria</taxon>
        <taxon>Bacillati</taxon>
        <taxon>Bacillota</taxon>
        <taxon>Clostridia</taxon>
        <taxon>Eubacteriales</taxon>
        <taxon>Oscillospiraceae</taxon>
        <taxon>Ruminococcus</taxon>
    </lineage>
</organism>
<sequence>MIKKMRKIKLFWGIALTFFLFSNTLLFPVISVYAQPRTGNIEIDFEGRTDDRENILLSGAKFELFPVQYMDNDVMVWRDEFAKCGISLDDSSSEARAEQAKALFDYAKANNMTGIIHETDEKGHAHFLDLAEGMYLLVEIGNVDSGLDEFDSAPFLVKIPSEVGGKFEYDVDVEPKARWVSHDGEPVGPDEPENPPKDLPDNPPNSTPTQTPTPDNTPNPIQKIINIVKTGDSTNVLLLIGVTVASLGVIILSIRKKRDTK</sequence>
<keyword evidence="4" id="KW-1185">Reference proteome</keyword>
<gene>
    <name evidence="3" type="ORF">H8S40_01830</name>
</gene>
<feature type="compositionally biased region" description="Low complexity" evidence="1">
    <location>
        <begin position="207"/>
        <end position="220"/>
    </location>
</feature>
<evidence type="ECO:0000256" key="1">
    <source>
        <dbReference type="SAM" id="MobiDB-lite"/>
    </source>
</evidence>
<keyword evidence="2" id="KW-0472">Membrane</keyword>
<feature type="transmembrane region" description="Helical" evidence="2">
    <location>
        <begin position="236"/>
        <end position="254"/>
    </location>
</feature>
<proteinExistence type="predicted"/>
<dbReference type="InterPro" id="IPR013783">
    <property type="entry name" value="Ig-like_fold"/>
</dbReference>
<evidence type="ECO:0000313" key="4">
    <source>
        <dbReference type="Proteomes" id="UP000631576"/>
    </source>
</evidence>
<comment type="caution">
    <text evidence="3">The sequence shown here is derived from an EMBL/GenBank/DDBJ whole genome shotgun (WGS) entry which is preliminary data.</text>
</comment>
<dbReference type="RefSeq" id="WP_186864403.1">
    <property type="nucleotide sequence ID" value="NZ_JACOPE010000001.1"/>
</dbReference>
<evidence type="ECO:0000313" key="3">
    <source>
        <dbReference type="EMBL" id="MBC5682330.1"/>
    </source>
</evidence>
<evidence type="ECO:0000256" key="2">
    <source>
        <dbReference type="SAM" id="Phobius"/>
    </source>
</evidence>
<keyword evidence="2" id="KW-0812">Transmembrane</keyword>